<gene>
    <name evidence="2" type="ORF">FHS18_006931</name>
</gene>
<comment type="caution">
    <text evidence="2">The sequence shown here is derived from an EMBL/GenBank/DDBJ whole genome shotgun (WGS) entry which is preliminary data.</text>
</comment>
<feature type="domain" description="DinB-like" evidence="1">
    <location>
        <begin position="8"/>
        <end position="146"/>
    </location>
</feature>
<dbReference type="RefSeq" id="WP_183604781.1">
    <property type="nucleotide sequence ID" value="NZ_JACHXK010000044.1"/>
</dbReference>
<evidence type="ECO:0000313" key="3">
    <source>
        <dbReference type="Proteomes" id="UP000570361"/>
    </source>
</evidence>
<dbReference type="AlphaFoldDB" id="A0A7W5B6T0"/>
<organism evidence="2 3">
    <name type="scientific">Paenibacillus phyllosphaerae</name>
    <dbReference type="NCBI Taxonomy" id="274593"/>
    <lineage>
        <taxon>Bacteria</taxon>
        <taxon>Bacillati</taxon>
        <taxon>Bacillota</taxon>
        <taxon>Bacilli</taxon>
        <taxon>Bacillales</taxon>
        <taxon>Paenibacillaceae</taxon>
        <taxon>Paenibacillus</taxon>
    </lineage>
</organism>
<dbReference type="Pfam" id="PF12867">
    <property type="entry name" value="DinB_2"/>
    <property type="match status" value="1"/>
</dbReference>
<accession>A0A7W5B6T0</accession>
<dbReference type="InterPro" id="IPR024775">
    <property type="entry name" value="DinB-like"/>
</dbReference>
<evidence type="ECO:0000313" key="2">
    <source>
        <dbReference type="EMBL" id="MBB3114771.1"/>
    </source>
</evidence>
<dbReference type="EMBL" id="JACHXK010000044">
    <property type="protein sequence ID" value="MBB3114771.1"/>
    <property type="molecule type" value="Genomic_DNA"/>
</dbReference>
<keyword evidence="3" id="KW-1185">Reference proteome</keyword>
<sequence length="154" mass="17883">MVNYLFKQLRFVRGQTLKQIHGMSEEAARTVPRGFNNNILWNLGHILLVHEKFSFALTNEKMELPKQFAEWFAPGTKPENWGPQVPRLDEIALLLSKQVDRIEQILERRLEDNLEQPFVTSAGLELSSVKECLSFCLYHEGMHFAAIKALERQM</sequence>
<dbReference type="InterPro" id="IPR034660">
    <property type="entry name" value="DinB/YfiT-like"/>
</dbReference>
<protein>
    <submittedName>
        <fullName evidence="2">Putative damage-inducible protein DinB</fullName>
    </submittedName>
</protein>
<dbReference type="Gene3D" id="1.20.120.450">
    <property type="entry name" value="dinb family like domain"/>
    <property type="match status" value="1"/>
</dbReference>
<proteinExistence type="predicted"/>
<reference evidence="2 3" key="1">
    <citation type="submission" date="2020-08" db="EMBL/GenBank/DDBJ databases">
        <title>Genomic Encyclopedia of Type Strains, Phase III (KMG-III): the genomes of soil and plant-associated and newly described type strains.</title>
        <authorList>
            <person name="Whitman W."/>
        </authorList>
    </citation>
    <scope>NUCLEOTIDE SEQUENCE [LARGE SCALE GENOMIC DNA]</scope>
    <source>
        <strain evidence="2 3">CECT 5862</strain>
    </source>
</reference>
<dbReference type="Proteomes" id="UP000570361">
    <property type="component" value="Unassembled WGS sequence"/>
</dbReference>
<evidence type="ECO:0000259" key="1">
    <source>
        <dbReference type="Pfam" id="PF12867"/>
    </source>
</evidence>
<dbReference type="SUPFAM" id="SSF109854">
    <property type="entry name" value="DinB/YfiT-like putative metalloenzymes"/>
    <property type="match status" value="1"/>
</dbReference>
<name>A0A7W5B6T0_9BACL</name>